<dbReference type="InterPro" id="IPR001296">
    <property type="entry name" value="Glyco_trans_1"/>
</dbReference>
<keyword evidence="4" id="KW-1185">Reference proteome</keyword>
<evidence type="ECO:0000259" key="1">
    <source>
        <dbReference type="Pfam" id="PF00534"/>
    </source>
</evidence>
<feature type="domain" description="Glycosyl transferase family 1" evidence="1">
    <location>
        <begin position="177"/>
        <end position="329"/>
    </location>
</feature>
<dbReference type="PANTHER" id="PTHR12526:SF638">
    <property type="entry name" value="SPORE COAT PROTEIN SA"/>
    <property type="match status" value="1"/>
</dbReference>
<dbReference type="RefSeq" id="WP_354221377.1">
    <property type="nucleotide sequence ID" value="NZ_JBEPMX010000014.1"/>
</dbReference>
<evidence type="ECO:0000313" key="4">
    <source>
        <dbReference type="Proteomes" id="UP001549167"/>
    </source>
</evidence>
<dbReference type="PANTHER" id="PTHR12526">
    <property type="entry name" value="GLYCOSYLTRANSFERASE"/>
    <property type="match status" value="1"/>
</dbReference>
<name>A0ABV2KXC6_9BACI</name>
<accession>A0ABV2KXC6</accession>
<dbReference type="Pfam" id="PF13439">
    <property type="entry name" value="Glyco_transf_4"/>
    <property type="match status" value="1"/>
</dbReference>
<comment type="caution">
    <text evidence="3">The sequence shown here is derived from an EMBL/GenBank/DDBJ whole genome shotgun (WGS) entry which is preliminary data.</text>
</comment>
<feature type="domain" description="Glycosyltransferase subfamily 4-like N-terminal" evidence="2">
    <location>
        <begin position="13"/>
        <end position="169"/>
    </location>
</feature>
<evidence type="ECO:0000259" key="2">
    <source>
        <dbReference type="Pfam" id="PF13439"/>
    </source>
</evidence>
<proteinExistence type="predicted"/>
<dbReference type="Proteomes" id="UP001549167">
    <property type="component" value="Unassembled WGS sequence"/>
</dbReference>
<sequence>MKIMHVISGGETGGSKNHIISLLKQFNVDDVLLVVMQEGLLSREAKAAGVPTIVLGQTSRYDLKARKKLKRLAEVQQADVIHSHGARANLYVATIIDRLDAKWVTTVHSDPIHDFMTDGLKGKLFTKINLWTYSKVDHFFAVSERFKDNLVELGVSADRITTILNGIEFDVVDAHTTTRDDLGIADDAFVVTMVARLHPIKGHHELIEAVKQVVERVLDQRIELVLVGDGDERPSIEEAVREQGLVDHVHFLGFRDDIPALYRLSDVAILTSHSESFPLALLEAAREKTPLIATDVGGIRQLVEDYGWLIEPQSVSAIEKSIMEAVEAKKDGRLEPIGMKQYEHAQASFSLEQLANQTKETYMKEVSPS</sequence>
<dbReference type="SUPFAM" id="SSF53756">
    <property type="entry name" value="UDP-Glycosyltransferase/glycogen phosphorylase"/>
    <property type="match status" value="1"/>
</dbReference>
<organism evidence="3 4">
    <name type="scientific">Alkalibacillus flavidus</name>
    <dbReference type="NCBI Taxonomy" id="546021"/>
    <lineage>
        <taxon>Bacteria</taxon>
        <taxon>Bacillati</taxon>
        <taxon>Bacillota</taxon>
        <taxon>Bacilli</taxon>
        <taxon>Bacillales</taxon>
        <taxon>Bacillaceae</taxon>
        <taxon>Alkalibacillus</taxon>
    </lineage>
</organism>
<gene>
    <name evidence="3" type="ORF">ABID56_002352</name>
</gene>
<reference evidence="3 4" key="1">
    <citation type="submission" date="2024-06" db="EMBL/GenBank/DDBJ databases">
        <title>Genomic Encyclopedia of Type Strains, Phase IV (KMG-IV): sequencing the most valuable type-strain genomes for metagenomic binning, comparative biology and taxonomic classification.</title>
        <authorList>
            <person name="Goeker M."/>
        </authorList>
    </citation>
    <scope>NUCLEOTIDE SEQUENCE [LARGE SCALE GENOMIC DNA]</scope>
    <source>
        <strain evidence="3 4">DSM 23520</strain>
    </source>
</reference>
<evidence type="ECO:0000313" key="3">
    <source>
        <dbReference type="EMBL" id="MET3684226.1"/>
    </source>
</evidence>
<dbReference type="Gene3D" id="3.40.50.2000">
    <property type="entry name" value="Glycogen Phosphorylase B"/>
    <property type="match status" value="2"/>
</dbReference>
<dbReference type="Pfam" id="PF00534">
    <property type="entry name" value="Glycos_transf_1"/>
    <property type="match status" value="1"/>
</dbReference>
<dbReference type="EMBL" id="JBEPMX010000014">
    <property type="protein sequence ID" value="MET3684226.1"/>
    <property type="molecule type" value="Genomic_DNA"/>
</dbReference>
<dbReference type="InterPro" id="IPR028098">
    <property type="entry name" value="Glyco_trans_4-like_N"/>
</dbReference>
<protein>
    <submittedName>
        <fullName evidence="3">Glycosyltransferase involved in cell wall biosynthesis</fullName>
    </submittedName>
</protein>